<feature type="transmembrane region" description="Helical" evidence="3">
    <location>
        <begin position="94"/>
        <end position="112"/>
    </location>
</feature>
<dbReference type="EC" id="2.7.7.65" evidence="1"/>
<keyword evidence="3" id="KW-1133">Transmembrane helix</keyword>
<comment type="catalytic activity">
    <reaction evidence="2">
        <text>2 GTP = 3',3'-c-di-GMP + 2 diphosphate</text>
        <dbReference type="Rhea" id="RHEA:24898"/>
        <dbReference type="ChEBI" id="CHEBI:33019"/>
        <dbReference type="ChEBI" id="CHEBI:37565"/>
        <dbReference type="ChEBI" id="CHEBI:58805"/>
        <dbReference type="EC" id="2.7.7.65"/>
    </reaction>
</comment>
<dbReference type="PROSITE" id="PS50887">
    <property type="entry name" value="GGDEF"/>
    <property type="match status" value="1"/>
</dbReference>
<feature type="domain" description="GGDEF" evidence="4">
    <location>
        <begin position="251"/>
        <end position="377"/>
    </location>
</feature>
<organism evidence="5 6">
    <name type="scientific">Rhodoferax saidenbachensis</name>
    <dbReference type="NCBI Taxonomy" id="1484693"/>
    <lineage>
        <taxon>Bacteria</taxon>
        <taxon>Pseudomonadati</taxon>
        <taxon>Pseudomonadota</taxon>
        <taxon>Betaproteobacteria</taxon>
        <taxon>Burkholderiales</taxon>
        <taxon>Comamonadaceae</taxon>
        <taxon>Rhodoferax</taxon>
    </lineage>
</organism>
<dbReference type="RefSeq" id="WP_310339371.1">
    <property type="nucleotide sequence ID" value="NZ_JAVDXO010000001.1"/>
</dbReference>
<reference evidence="5 6" key="1">
    <citation type="submission" date="2023-07" db="EMBL/GenBank/DDBJ databases">
        <title>Sorghum-associated microbial communities from plants grown in Nebraska, USA.</title>
        <authorList>
            <person name="Schachtman D."/>
        </authorList>
    </citation>
    <scope>NUCLEOTIDE SEQUENCE [LARGE SCALE GENOMIC DNA]</scope>
    <source>
        <strain evidence="5 6">BE308</strain>
    </source>
</reference>
<keyword evidence="3" id="KW-0472">Membrane</keyword>
<keyword evidence="3" id="KW-0812">Transmembrane</keyword>
<dbReference type="InterPro" id="IPR050469">
    <property type="entry name" value="Diguanylate_Cyclase"/>
</dbReference>
<dbReference type="CDD" id="cd01949">
    <property type="entry name" value="GGDEF"/>
    <property type="match status" value="1"/>
</dbReference>
<protein>
    <recommendedName>
        <fullName evidence="1">diguanylate cyclase</fullName>
        <ecNumber evidence="1">2.7.7.65</ecNumber>
    </recommendedName>
</protein>
<name>A0ABU1ZIF6_9BURK</name>
<proteinExistence type="predicted"/>
<feature type="transmembrane region" description="Helical" evidence="3">
    <location>
        <begin position="186"/>
        <end position="209"/>
    </location>
</feature>
<dbReference type="InterPro" id="IPR043128">
    <property type="entry name" value="Rev_trsase/Diguanyl_cyclase"/>
</dbReference>
<comment type="caution">
    <text evidence="5">The sequence shown here is derived from an EMBL/GenBank/DDBJ whole genome shotgun (WGS) entry which is preliminary data.</text>
</comment>
<feature type="transmembrane region" description="Helical" evidence="3">
    <location>
        <begin position="62"/>
        <end position="82"/>
    </location>
</feature>
<dbReference type="InterPro" id="IPR000160">
    <property type="entry name" value="GGDEF_dom"/>
</dbReference>
<evidence type="ECO:0000313" key="5">
    <source>
        <dbReference type="EMBL" id="MDR7305325.1"/>
    </source>
</evidence>
<keyword evidence="6" id="KW-1185">Reference proteome</keyword>
<dbReference type="InterPro" id="IPR029787">
    <property type="entry name" value="Nucleotide_cyclase"/>
</dbReference>
<evidence type="ECO:0000256" key="2">
    <source>
        <dbReference type="ARBA" id="ARBA00034247"/>
    </source>
</evidence>
<dbReference type="PANTHER" id="PTHR45138">
    <property type="entry name" value="REGULATORY COMPONENTS OF SENSORY TRANSDUCTION SYSTEM"/>
    <property type="match status" value="1"/>
</dbReference>
<feature type="transmembrane region" description="Helical" evidence="3">
    <location>
        <begin position="148"/>
        <end position="166"/>
    </location>
</feature>
<accession>A0ABU1ZIF6</accession>
<feature type="transmembrane region" description="Helical" evidence="3">
    <location>
        <begin position="37"/>
        <end position="56"/>
    </location>
</feature>
<dbReference type="EMBL" id="JAVDXO010000001">
    <property type="protein sequence ID" value="MDR7305325.1"/>
    <property type="molecule type" value="Genomic_DNA"/>
</dbReference>
<dbReference type="Pfam" id="PF00990">
    <property type="entry name" value="GGDEF"/>
    <property type="match status" value="1"/>
</dbReference>
<feature type="transmembrane region" description="Helical" evidence="3">
    <location>
        <begin position="6"/>
        <end position="25"/>
    </location>
</feature>
<evidence type="ECO:0000259" key="4">
    <source>
        <dbReference type="PROSITE" id="PS50887"/>
    </source>
</evidence>
<dbReference type="SMART" id="SM00267">
    <property type="entry name" value="GGDEF"/>
    <property type="match status" value="1"/>
</dbReference>
<evidence type="ECO:0000256" key="1">
    <source>
        <dbReference type="ARBA" id="ARBA00012528"/>
    </source>
</evidence>
<evidence type="ECO:0000313" key="6">
    <source>
        <dbReference type="Proteomes" id="UP001268089"/>
    </source>
</evidence>
<sequence length="377" mass="41519">MKLDIRTILFMAAFMGPLMAFVLLSLRRNYPVSVRGLGWWAGGTLVIFIGIVLVALRDILPLLATVWGGNSLLIGGTLMWLLGTEKFLGLPTSLRTTGALVLVASALLAYFVQVQPFYEARVTVIDTTLVMLIVLHSHRLAQHNRFDFSGRFLVLSLMATACAWVVQGAGALSGYTEGNAMVSNNFNAVISAVLTCCTLLTLIGFVLLASERVRDEFERLATKDSLTGALMRRAWDTAAQLEMDRCRRHGRDLSLIAMDLDHFKQINDTYGHLAGDKALIDFVVRVNTHLRRQDQLGRLGGEEFVLLLPETSQNDAVVVAERIRAATANSPAHPRYTVSMGVATLQPSDMSLQHLMSRADAAMYRAKDQGRNQVVTQ</sequence>
<dbReference type="PANTHER" id="PTHR45138:SF9">
    <property type="entry name" value="DIGUANYLATE CYCLASE DGCM-RELATED"/>
    <property type="match status" value="1"/>
</dbReference>
<gene>
    <name evidence="5" type="ORF">J2X15_000591</name>
</gene>
<dbReference type="Proteomes" id="UP001268089">
    <property type="component" value="Unassembled WGS sequence"/>
</dbReference>
<evidence type="ECO:0000256" key="3">
    <source>
        <dbReference type="SAM" id="Phobius"/>
    </source>
</evidence>
<dbReference type="NCBIfam" id="TIGR00254">
    <property type="entry name" value="GGDEF"/>
    <property type="match status" value="1"/>
</dbReference>
<dbReference type="Gene3D" id="3.30.70.270">
    <property type="match status" value="1"/>
</dbReference>
<dbReference type="SUPFAM" id="SSF55073">
    <property type="entry name" value="Nucleotide cyclase"/>
    <property type="match status" value="1"/>
</dbReference>